<comment type="function">
    <text evidence="1">Specifically methylates the guanosine in position 1516 of 16S rRNA.</text>
</comment>
<proteinExistence type="inferred from homology"/>
<keyword evidence="3" id="KW-1185">Reference proteome</keyword>
<protein>
    <recommendedName>
        <fullName evidence="1">Ribosomal RNA small subunit methyltransferase J</fullName>
        <ecNumber evidence="1">2.1.1.242</ecNumber>
    </recommendedName>
    <alternativeName>
        <fullName evidence="1">16S rRNA m2G1516 methyltransferase</fullName>
    </alternativeName>
    <alternativeName>
        <fullName evidence="1">rRNA (guanine-N(2)-)-methyltransferase</fullName>
    </alternativeName>
</protein>
<dbReference type="GO" id="GO:0005737">
    <property type="term" value="C:cytoplasm"/>
    <property type="evidence" value="ECO:0007669"/>
    <property type="project" value="UniProtKB-SubCell"/>
</dbReference>
<keyword evidence="1" id="KW-0698">rRNA processing</keyword>
<comment type="subcellular location">
    <subcellularLocation>
        <location evidence="1">Cytoplasm</location>
    </subcellularLocation>
</comment>
<dbReference type="PANTHER" id="PTHR36112">
    <property type="entry name" value="RIBOSOMAL RNA SMALL SUBUNIT METHYLTRANSFERASE J"/>
    <property type="match status" value="1"/>
</dbReference>
<feature type="binding site" evidence="1">
    <location>
        <begin position="119"/>
        <end position="120"/>
    </location>
    <ligand>
        <name>S-adenosyl-L-methionine</name>
        <dbReference type="ChEBI" id="CHEBI:59789"/>
    </ligand>
</feature>
<dbReference type="STRING" id="484498.SAMN05421686_101348"/>
<dbReference type="Proteomes" id="UP000185639">
    <property type="component" value="Unassembled WGS sequence"/>
</dbReference>
<feature type="binding site" evidence="1">
    <location>
        <begin position="103"/>
        <end position="104"/>
    </location>
    <ligand>
        <name>S-adenosyl-L-methionine</name>
        <dbReference type="ChEBI" id="CHEBI:59789"/>
    </ligand>
</feature>
<evidence type="ECO:0000313" key="2">
    <source>
        <dbReference type="EMBL" id="SIS44252.1"/>
    </source>
</evidence>
<keyword evidence="1" id="KW-0963">Cytoplasm</keyword>
<dbReference type="EMBL" id="FTOH01000001">
    <property type="protein sequence ID" value="SIS44252.1"/>
    <property type="molecule type" value="Genomic_DNA"/>
</dbReference>
<dbReference type="RefSeq" id="WP_076513849.1">
    <property type="nucleotide sequence ID" value="NZ_FTOH01000001.1"/>
</dbReference>
<dbReference type="GO" id="GO:0008990">
    <property type="term" value="F:rRNA (guanine-N2-)-methyltransferase activity"/>
    <property type="evidence" value="ECO:0007669"/>
    <property type="project" value="UniProtKB-UniRule"/>
</dbReference>
<dbReference type="Pfam" id="PF04445">
    <property type="entry name" value="SAM_MT"/>
    <property type="match status" value="1"/>
</dbReference>
<evidence type="ECO:0000256" key="1">
    <source>
        <dbReference type="HAMAP-Rule" id="MF_01523"/>
    </source>
</evidence>
<gene>
    <name evidence="1" type="primary">rsmJ</name>
    <name evidence="2" type="ORF">SAMN05421686_101348</name>
</gene>
<sequence>MTELYCAPDFAPHLREFADAFGLGVSTAKMPQNAEYHLHHDGHALALVRGDSPKTRVVVDFCAGATAHRRKFGGGKGQDIAKAVGVSAAYIPTVVDATAGLGRDSFVLATLGCDVTAIERQPVVTALLQDGLGRASLDTEVAEIVSRIRLVHTSAHQWLAAQAENSVDVVYLDPMFDHDPKQKAAVKKDMQAFREVVGQDTDSDDLLGPALSAARCRVVVKRARKAQPLAGRAPSYSITGKSNRFDVYALARVEAPA</sequence>
<dbReference type="Gene3D" id="3.40.50.150">
    <property type="entry name" value="Vaccinia Virus protein VP39"/>
    <property type="match status" value="1"/>
</dbReference>
<dbReference type="AlphaFoldDB" id="A0A1N7J4G8"/>
<evidence type="ECO:0000313" key="3">
    <source>
        <dbReference type="Proteomes" id="UP000185639"/>
    </source>
</evidence>
<reference evidence="3" key="1">
    <citation type="submission" date="2017-01" db="EMBL/GenBank/DDBJ databases">
        <authorList>
            <person name="Varghese N."/>
            <person name="Submissions S."/>
        </authorList>
    </citation>
    <scope>NUCLEOTIDE SEQUENCE [LARGE SCALE GENOMIC DNA]</scope>
    <source>
        <strain evidence="3">DSM 24913</strain>
    </source>
</reference>
<dbReference type="InterPro" id="IPR007536">
    <property type="entry name" value="16SrRNA_methylTrfase_J"/>
</dbReference>
<feature type="binding site" evidence="1">
    <location>
        <position position="173"/>
    </location>
    <ligand>
        <name>S-adenosyl-L-methionine</name>
        <dbReference type="ChEBI" id="CHEBI:59789"/>
    </ligand>
</feature>
<comment type="similarity">
    <text evidence="1">Belongs to the methyltransferase superfamily. RsmJ family.</text>
</comment>
<keyword evidence="1 2" id="KW-0489">Methyltransferase</keyword>
<name>A0A1N7J4G8_9GAMM</name>
<comment type="catalytic activity">
    <reaction evidence="1">
        <text>guanosine(1516) in 16S rRNA + S-adenosyl-L-methionine = N(2)-methylguanosine(1516) in 16S rRNA + S-adenosyl-L-homocysteine + H(+)</text>
        <dbReference type="Rhea" id="RHEA:43220"/>
        <dbReference type="Rhea" id="RHEA-COMP:10412"/>
        <dbReference type="Rhea" id="RHEA-COMP:10413"/>
        <dbReference type="ChEBI" id="CHEBI:15378"/>
        <dbReference type="ChEBI" id="CHEBI:57856"/>
        <dbReference type="ChEBI" id="CHEBI:59789"/>
        <dbReference type="ChEBI" id="CHEBI:74269"/>
        <dbReference type="ChEBI" id="CHEBI:74481"/>
        <dbReference type="EC" id="2.1.1.242"/>
    </reaction>
</comment>
<dbReference type="InterPro" id="IPR029063">
    <property type="entry name" value="SAM-dependent_MTases_sf"/>
</dbReference>
<dbReference type="HAMAP" id="MF_01523">
    <property type="entry name" value="16SrRNA_methyltr_J"/>
    <property type="match status" value="1"/>
</dbReference>
<keyword evidence="1" id="KW-0949">S-adenosyl-L-methionine</keyword>
<comment type="caution">
    <text evidence="1">Lacks conserved residue(s) required for the propagation of feature annotation.</text>
</comment>
<dbReference type="OrthoDB" id="3191794at2"/>
<dbReference type="CDD" id="cd02440">
    <property type="entry name" value="AdoMet_MTases"/>
    <property type="match status" value="1"/>
</dbReference>
<dbReference type="EC" id="2.1.1.242" evidence="1"/>
<organism evidence="2 3">
    <name type="scientific">Thalassolituus maritimus</name>
    <dbReference type="NCBI Taxonomy" id="484498"/>
    <lineage>
        <taxon>Bacteria</taxon>
        <taxon>Pseudomonadati</taxon>
        <taxon>Pseudomonadota</taxon>
        <taxon>Gammaproteobacteria</taxon>
        <taxon>Oceanospirillales</taxon>
        <taxon>Oceanospirillaceae</taxon>
        <taxon>Thalassolituus</taxon>
    </lineage>
</organism>
<dbReference type="SUPFAM" id="SSF53335">
    <property type="entry name" value="S-adenosyl-L-methionine-dependent methyltransferases"/>
    <property type="match status" value="1"/>
</dbReference>
<accession>A0A1N7J4G8</accession>
<dbReference type="PANTHER" id="PTHR36112:SF1">
    <property type="entry name" value="RIBOSOMAL RNA SMALL SUBUNIT METHYLTRANSFERASE J"/>
    <property type="match status" value="1"/>
</dbReference>
<keyword evidence="1 2" id="KW-0808">Transferase</keyword>